<feature type="domain" description="FAD-binding PCMH-type" evidence="4">
    <location>
        <begin position="56"/>
        <end position="224"/>
    </location>
</feature>
<dbReference type="PANTHER" id="PTHR43762:SF1">
    <property type="entry name" value="D-ARABINONO-1,4-LACTONE OXIDASE"/>
    <property type="match status" value="1"/>
</dbReference>
<dbReference type="Gene3D" id="3.30.465.10">
    <property type="match status" value="1"/>
</dbReference>
<dbReference type="InterPro" id="IPR016169">
    <property type="entry name" value="FAD-bd_PCMH_sub2"/>
</dbReference>
<dbReference type="InterPro" id="IPR010031">
    <property type="entry name" value="FAD_lactone_oxidase-like"/>
</dbReference>
<evidence type="ECO:0000259" key="4">
    <source>
        <dbReference type="PROSITE" id="PS51387"/>
    </source>
</evidence>
<dbReference type="Proteomes" id="UP000534388">
    <property type="component" value="Unassembled WGS sequence"/>
</dbReference>
<dbReference type="InterPro" id="IPR007173">
    <property type="entry name" value="ALO_C"/>
</dbReference>
<dbReference type="Pfam" id="PF04030">
    <property type="entry name" value="ALO"/>
    <property type="match status" value="1"/>
</dbReference>
<feature type="signal peptide" evidence="3">
    <location>
        <begin position="1"/>
        <end position="19"/>
    </location>
</feature>
<dbReference type="PROSITE" id="PS51387">
    <property type="entry name" value="FAD_PCMH"/>
    <property type="match status" value="1"/>
</dbReference>
<dbReference type="InterPro" id="IPR036318">
    <property type="entry name" value="FAD-bd_PCMH-like_sf"/>
</dbReference>
<dbReference type="PROSITE" id="PS51257">
    <property type="entry name" value="PROKAR_LIPOPROTEIN"/>
    <property type="match status" value="1"/>
</dbReference>
<reference evidence="5 6" key="1">
    <citation type="submission" date="2020-07" db="EMBL/GenBank/DDBJ databases">
        <title>Novel species isolated from subtropical streams in China.</title>
        <authorList>
            <person name="Lu H."/>
        </authorList>
    </citation>
    <scope>NUCLEOTIDE SEQUENCE [LARGE SCALE GENOMIC DNA]</scope>
    <source>
        <strain evidence="5 6">LX20W</strain>
    </source>
</reference>
<protein>
    <submittedName>
        <fullName evidence="5">FAD-binding protein</fullName>
    </submittedName>
</protein>
<dbReference type="Gene3D" id="3.30.43.10">
    <property type="entry name" value="Uridine Diphospho-n-acetylenolpyruvylglucosamine Reductase, domain 2"/>
    <property type="match status" value="1"/>
</dbReference>
<keyword evidence="2" id="KW-0560">Oxidoreductase</keyword>
<dbReference type="PROSITE" id="PS51318">
    <property type="entry name" value="TAT"/>
    <property type="match status" value="1"/>
</dbReference>
<dbReference type="InterPro" id="IPR016166">
    <property type="entry name" value="FAD-bd_PCMH"/>
</dbReference>
<feature type="chain" id="PRO_5030517781" evidence="3">
    <location>
        <begin position="20"/>
        <end position="473"/>
    </location>
</feature>
<dbReference type="Pfam" id="PF01565">
    <property type="entry name" value="FAD_binding_4"/>
    <property type="match status" value="1"/>
</dbReference>
<dbReference type="AlphaFoldDB" id="A0A7W2EP96"/>
<dbReference type="InterPro" id="IPR016167">
    <property type="entry name" value="FAD-bd_PCMH_sub1"/>
</dbReference>
<dbReference type="GO" id="GO:0003885">
    <property type="term" value="F:D-arabinono-1,4-lactone oxidase activity"/>
    <property type="evidence" value="ECO:0007669"/>
    <property type="project" value="InterPro"/>
</dbReference>
<name>A0A7W2EP96_9BURK</name>
<dbReference type="InterPro" id="IPR016171">
    <property type="entry name" value="Vanillyl_alc_oxidase_C-sub2"/>
</dbReference>
<proteinExistence type="predicted"/>
<dbReference type="InterPro" id="IPR006094">
    <property type="entry name" value="Oxid_FAD_bind_N"/>
</dbReference>
<dbReference type="PIRSF" id="PIRSF000136">
    <property type="entry name" value="LGO_GLO"/>
    <property type="match status" value="1"/>
</dbReference>
<evidence type="ECO:0000256" key="3">
    <source>
        <dbReference type="SAM" id="SignalP"/>
    </source>
</evidence>
<dbReference type="GO" id="GO:0071949">
    <property type="term" value="F:FAD binding"/>
    <property type="evidence" value="ECO:0007669"/>
    <property type="project" value="InterPro"/>
</dbReference>
<dbReference type="SUPFAM" id="SSF56176">
    <property type="entry name" value="FAD-binding/transporter-associated domain-like"/>
    <property type="match status" value="1"/>
</dbReference>
<evidence type="ECO:0000256" key="2">
    <source>
        <dbReference type="ARBA" id="ARBA00023002"/>
    </source>
</evidence>
<keyword evidence="6" id="KW-1185">Reference proteome</keyword>
<organism evidence="5 6">
    <name type="scientific">Rugamonas brunnea</name>
    <dbReference type="NCBI Taxonomy" id="2758569"/>
    <lineage>
        <taxon>Bacteria</taxon>
        <taxon>Pseudomonadati</taxon>
        <taxon>Pseudomonadota</taxon>
        <taxon>Betaproteobacteria</taxon>
        <taxon>Burkholderiales</taxon>
        <taxon>Oxalobacteraceae</taxon>
        <taxon>Telluria group</taxon>
        <taxon>Rugamonas</taxon>
    </lineage>
</organism>
<dbReference type="RefSeq" id="WP_182160026.1">
    <property type="nucleotide sequence ID" value="NZ_JACEZT010000001.1"/>
</dbReference>
<evidence type="ECO:0000256" key="1">
    <source>
        <dbReference type="ARBA" id="ARBA00022827"/>
    </source>
</evidence>
<gene>
    <name evidence="5" type="ORF">H3H37_02945</name>
</gene>
<keyword evidence="1" id="KW-0285">Flavoprotein</keyword>
<dbReference type="EMBL" id="JACEZT010000001">
    <property type="protein sequence ID" value="MBA5636005.1"/>
    <property type="molecule type" value="Genomic_DNA"/>
</dbReference>
<keyword evidence="3" id="KW-0732">Signal</keyword>
<keyword evidence="1" id="KW-0274">FAD</keyword>
<comment type="caution">
    <text evidence="5">The sequence shown here is derived from an EMBL/GenBank/DDBJ whole genome shotgun (WGS) entry which is preliminary data.</text>
</comment>
<dbReference type="PANTHER" id="PTHR43762">
    <property type="entry name" value="L-GULONOLACTONE OXIDASE"/>
    <property type="match status" value="1"/>
</dbReference>
<dbReference type="Gene3D" id="3.30.70.2520">
    <property type="match status" value="1"/>
</dbReference>
<evidence type="ECO:0000313" key="6">
    <source>
        <dbReference type="Proteomes" id="UP000534388"/>
    </source>
</evidence>
<dbReference type="NCBIfam" id="TIGR01679">
    <property type="entry name" value="bact_FAD_ox"/>
    <property type="match status" value="1"/>
</dbReference>
<accession>A0A7W2EP96</accession>
<dbReference type="InterPro" id="IPR006311">
    <property type="entry name" value="TAT_signal"/>
</dbReference>
<dbReference type="GO" id="GO:0016020">
    <property type="term" value="C:membrane"/>
    <property type="evidence" value="ECO:0007669"/>
    <property type="project" value="InterPro"/>
</dbReference>
<dbReference type="Gene3D" id="1.10.45.10">
    <property type="entry name" value="Vanillyl-alcohol Oxidase, Chain A, domain 4"/>
    <property type="match status" value="1"/>
</dbReference>
<evidence type="ECO:0000313" key="5">
    <source>
        <dbReference type="EMBL" id="MBA5636005.1"/>
    </source>
</evidence>
<sequence length="473" mass="51518">MKRRTFLQAAAGAGMTAAAAGTAGLLAGCGRSDAVPQSPVQFVPGRAMPWMNWSGNQSCTPAWRAAPASEAELVDVLARARGVVRAVGASHSFSAVVPTDGTLVATDLLSGLVSHDPATLRAEILAGTRMHALGPMLHGVGQSVPNMPDMDYPAMGGAIVNSVHGTGQRFGSMSSCVTALTLATPSGQLIDCSAERNAEVFHAARTSVGALGIISRMTLQNVAPFRLVETTRIETTEEVLDEITKRCAMHRNFECMPLPHSSLCVTIATDEAGPHDTPTGEDDPQAVKSLRTLWQAVGWMPGMGEAAYDKLLTTFMAGEGSQVRVGQSYEVFPHVRVVRFREMEYTVPADAGPACVREILRTIRERRLPIAFPLEYRYVKADDIWLSMFEGRDGCSISVHQYGDTDHRAYFAEIEPIFWKYGGRPHWGKIHTLDAARLAALYPRHWKDFQEVRRSLDPQGRMLNPHLKHIFGA</sequence>